<sequence>MSGALHDGEGQGSLTNSDLAQLTSSPRSPYRGAASTGPSTPSPLASDLATDHRNPQSIPTTTTQGRSVSTAITSTNTPPTPTAVPMANGSSHPGESPAAHALHSPTTASAPSSHNQAIVTAMPFPPACSSGLANSPTALSAHHIRHQRMSSPSTLALSVNRPASASSLPSSPTGAAFGASAKTTSGLDTTPCAVKRLTNLTQRRSLVTRRGLLCMASRRGHQLVQALLAHRRGWAFTGRSSSRTVIQPSPSHSKRHQRPGSQAFTAASICVERFHGYRSQVVVFSSLPSPSLPSTRHAVNPPFSQRRRRRLRGAFCYMLLPRPFYMLTRRRGGAHRSTLGSTPAQRRLLPLASRPVQSQQSSFQAGPLTTISTHPTAASQFGDQKGPGLPPISVNQPRAVNIAAANSLFDPRPASAAIRTPNHLLTAAATMGPIRKRTYSALLVGSGEVVGLLPAKVARVHRSTKGPASAETNRSRAKHPIFSLSSAASPSQYRAASSYHQVHHSNPGAFSPTQKALSSTVSQHQHHASAPKPLPPVTRTPSLTHQPASRIDQFSSRSASRSENPAALALGSATKPTTASSLATPLCQAPSSVRTLRSHRSRIHHPKRPLGVMPASARPTSLHPPINRFTLRELSLKQIVNNISLRHDIVLEPNLEFQPINFGNIGLQKSKEADAYWQSVDRELRVLLQHQRASPRSVSTASASSTYNALDGGPSSRTELSLSIGTIIIMVGEIREIMIEMLTVHNQALRQDLTANLDLKLIRQQLEHGAFDVTAMVDYITSVLKKHCAPVRDRLVDRITRNVRRGDYTETLRQCFKLLELMSLDLANHQIRTMRHQLVATAVSFEWAYMSSLIRARTTSLVKTEQWWRDLLRSPTSVTDDSPSPRMTRTSTTNRLTTFLHGFVALVASSDDRWADRVPETFDLDAKRLFQFHHDWQRIAAMAVVLLIYRQALTSFLRGPAKALDANRVTAHMHEVKAEAWRALNTYVDTLLAQPGQHSLIPSAAGRGGRPVSAASLARTSLAAGATTSLTVNAAPVALDLVVDQLLTKASEFHGQAISSAQRTMFRSLLAKALTPGSPLNCLMQTRVTAALCKSLHHAFFTKGFPTGKDKLPLSSKLSTLELSSLPETDQRRAHTARSVSTSTLMAHAQSDRASTGGEESGSQSHSTTATTANLPTEFTDQLRQHSLDALADELLSLTQNMHKVTNYHWKVYQPLYTALWEAIAARRPFVPALTL</sequence>
<dbReference type="EMBL" id="JANBQB010000013">
    <property type="protein sequence ID" value="KAJ1984681.1"/>
    <property type="molecule type" value="Genomic_DNA"/>
</dbReference>
<dbReference type="GO" id="GO:0010737">
    <property type="term" value="P:protein kinase A signaling"/>
    <property type="evidence" value="ECO:0007669"/>
    <property type="project" value="TreeGrafter"/>
</dbReference>
<protein>
    <submittedName>
        <fullName evidence="3">cAMP-mediated signaling protein sok1</fullName>
    </submittedName>
</protein>
<evidence type="ECO:0000256" key="2">
    <source>
        <dbReference type="SAM" id="MobiDB-lite"/>
    </source>
</evidence>
<dbReference type="Pfam" id="PF05794">
    <property type="entry name" value="Tcp11"/>
    <property type="match status" value="1"/>
</dbReference>
<feature type="compositionally biased region" description="Basic residues" evidence="2">
    <location>
        <begin position="596"/>
        <end position="608"/>
    </location>
</feature>
<feature type="compositionally biased region" description="Low complexity" evidence="2">
    <location>
        <begin position="695"/>
        <end position="706"/>
    </location>
</feature>
<feature type="region of interest" description="Disordered" evidence="2">
    <location>
        <begin position="239"/>
        <end position="261"/>
    </location>
</feature>
<evidence type="ECO:0000256" key="1">
    <source>
        <dbReference type="ARBA" id="ARBA00010954"/>
    </source>
</evidence>
<feature type="region of interest" description="Disordered" evidence="2">
    <location>
        <begin position="1"/>
        <end position="114"/>
    </location>
</feature>
<feature type="compositionally biased region" description="Polar residues" evidence="2">
    <location>
        <begin position="239"/>
        <end position="251"/>
    </location>
</feature>
<reference evidence="3" key="1">
    <citation type="submission" date="2022-07" db="EMBL/GenBank/DDBJ databases">
        <title>Phylogenomic reconstructions and comparative analyses of Kickxellomycotina fungi.</title>
        <authorList>
            <person name="Reynolds N.K."/>
            <person name="Stajich J.E."/>
            <person name="Barry K."/>
            <person name="Grigoriev I.V."/>
            <person name="Crous P."/>
            <person name="Smith M.E."/>
        </authorList>
    </citation>
    <scope>NUCLEOTIDE SEQUENCE</scope>
    <source>
        <strain evidence="3">RSA 567</strain>
    </source>
</reference>
<feature type="compositionally biased region" description="Polar residues" evidence="2">
    <location>
        <begin position="574"/>
        <end position="595"/>
    </location>
</feature>
<dbReference type="OrthoDB" id="276323at2759"/>
<feature type="compositionally biased region" description="Polar residues" evidence="2">
    <location>
        <begin position="55"/>
        <end position="77"/>
    </location>
</feature>
<comment type="caution">
    <text evidence="3">The sequence shown here is derived from an EMBL/GenBank/DDBJ whole genome shotgun (WGS) entry which is preliminary data.</text>
</comment>
<feature type="compositionally biased region" description="Polar residues" evidence="2">
    <location>
        <begin position="104"/>
        <end position="114"/>
    </location>
</feature>
<feature type="compositionally biased region" description="Low complexity" evidence="2">
    <location>
        <begin position="162"/>
        <end position="176"/>
    </location>
</feature>
<feature type="compositionally biased region" description="Polar residues" evidence="2">
    <location>
        <begin position="539"/>
        <end position="563"/>
    </location>
</feature>
<dbReference type="Proteomes" id="UP001151582">
    <property type="component" value="Unassembled WGS sequence"/>
</dbReference>
<dbReference type="AlphaFoldDB" id="A0A9W8B6J6"/>
<feature type="region of interest" description="Disordered" evidence="2">
    <location>
        <begin position="695"/>
        <end position="717"/>
    </location>
</feature>
<dbReference type="InterPro" id="IPR008862">
    <property type="entry name" value="Tcp11"/>
</dbReference>
<feature type="region of interest" description="Disordered" evidence="2">
    <location>
        <begin position="1123"/>
        <end position="1173"/>
    </location>
</feature>
<feature type="compositionally biased region" description="Polar residues" evidence="2">
    <location>
        <begin position="511"/>
        <end position="523"/>
    </location>
</feature>
<gene>
    <name evidence="3" type="primary">SOK1</name>
    <name evidence="3" type="ORF">H4R34_000515</name>
</gene>
<proteinExistence type="inferred from homology"/>
<feature type="region of interest" description="Disordered" evidence="2">
    <location>
        <begin position="460"/>
        <end position="482"/>
    </location>
</feature>
<comment type="similarity">
    <text evidence="1">Belongs to the TCP11 family.</text>
</comment>
<evidence type="ECO:0000313" key="4">
    <source>
        <dbReference type="Proteomes" id="UP001151582"/>
    </source>
</evidence>
<keyword evidence="4" id="KW-1185">Reference proteome</keyword>
<evidence type="ECO:0000313" key="3">
    <source>
        <dbReference type="EMBL" id="KAJ1984681.1"/>
    </source>
</evidence>
<organism evidence="3 4">
    <name type="scientific">Dimargaris verticillata</name>
    <dbReference type="NCBI Taxonomy" id="2761393"/>
    <lineage>
        <taxon>Eukaryota</taxon>
        <taxon>Fungi</taxon>
        <taxon>Fungi incertae sedis</taxon>
        <taxon>Zoopagomycota</taxon>
        <taxon>Kickxellomycotina</taxon>
        <taxon>Dimargaritomycetes</taxon>
        <taxon>Dimargaritales</taxon>
        <taxon>Dimargaritaceae</taxon>
        <taxon>Dimargaris</taxon>
    </lineage>
</organism>
<dbReference type="PANTHER" id="PTHR12832:SF11">
    <property type="entry name" value="LD23868P"/>
    <property type="match status" value="1"/>
</dbReference>
<accession>A0A9W8B6J6</accession>
<name>A0A9W8B6J6_9FUNG</name>
<feature type="region of interest" description="Disordered" evidence="2">
    <location>
        <begin position="160"/>
        <end position="185"/>
    </location>
</feature>
<dbReference type="PANTHER" id="PTHR12832">
    <property type="entry name" value="TESTIS-SPECIFIC PROTEIN PBS13 T-COMPLEX 11"/>
    <property type="match status" value="1"/>
</dbReference>
<feature type="region of interest" description="Disordered" evidence="2">
    <location>
        <begin position="495"/>
        <end position="621"/>
    </location>
</feature>
<feature type="compositionally biased region" description="Polar residues" evidence="2">
    <location>
        <begin position="12"/>
        <end position="27"/>
    </location>
</feature>
<feature type="compositionally biased region" description="Polar residues" evidence="2">
    <location>
        <begin position="1161"/>
        <end position="1173"/>
    </location>
</feature>